<dbReference type="EMBL" id="JABCAG010000046">
    <property type="protein sequence ID" value="NMP59352.1"/>
    <property type="molecule type" value="Genomic_DNA"/>
</dbReference>
<comment type="caution">
    <text evidence="1">The sequence shown here is derived from an EMBL/GenBank/DDBJ whole genome shotgun (WGS) entry which is preliminary data.</text>
</comment>
<reference evidence="1 2" key="1">
    <citation type="submission" date="2020-04" db="EMBL/GenBank/DDBJ databases">
        <authorList>
            <person name="Abaymova A."/>
            <person name="Teymurazov M."/>
            <person name="Tazyna O."/>
            <person name="Chatushin Y."/>
            <person name="Svetoch E."/>
            <person name="Pereligyn V."/>
            <person name="Pohylenko V."/>
            <person name="Platonov M."/>
            <person name="Kartsev N."/>
            <person name="Skryabin Y."/>
            <person name="Sizova A."/>
            <person name="Solomentsev V."/>
            <person name="Kislichkina A."/>
            <person name="Bogun A."/>
        </authorList>
    </citation>
    <scope>NUCLEOTIDE SEQUENCE [LARGE SCALE GENOMIC DNA]</scope>
    <source>
        <strain evidence="2">SCPM-O-B-8398 (E28)</strain>
    </source>
</reference>
<dbReference type="Proteomes" id="UP000557857">
    <property type="component" value="Unassembled WGS sequence"/>
</dbReference>
<protein>
    <recommendedName>
        <fullName evidence="3">Capsid protein</fullName>
    </recommendedName>
</protein>
<evidence type="ECO:0008006" key="3">
    <source>
        <dbReference type="Google" id="ProtNLM"/>
    </source>
</evidence>
<organism evidence="1 2">
    <name type="scientific">Enterococcus mundtii</name>
    <dbReference type="NCBI Taxonomy" id="53346"/>
    <lineage>
        <taxon>Bacteria</taxon>
        <taxon>Bacillati</taxon>
        <taxon>Bacillota</taxon>
        <taxon>Bacilli</taxon>
        <taxon>Lactobacillales</taxon>
        <taxon>Enterococcaceae</taxon>
        <taxon>Enterococcus</taxon>
    </lineage>
</organism>
<name>A0A848MYK6_ENTMU</name>
<sequence>MTVTVQNYAEKWQNELDQTLQQESLTVELETPEVNWLDAKTFRVPHIKTSGYQNHNREIKGFNSGKITVEDVPYTLDFDRDIEFYVDKADVDETNQAASAGNITRVFSEENATPEMDAYRFSKLAAYAEKDGLSQDEKITKENVVEVLKTAVLKTRRYGTQNLILYVSSQVMDCLEQAPNFTRTINVDSAGTQIETRVTSLDGVRIKEVWAEERFYDSFDFTEGFVPKEDSKQLNYLLVAKPAVIAKAKFASVYLFAPGQVGQGDGWLYQNRIYHDLFKMKHQENAVIASTLAK</sequence>
<gene>
    <name evidence="1" type="ORF">HI921_12910</name>
</gene>
<dbReference type="RefSeq" id="WP_169058994.1">
    <property type="nucleotide sequence ID" value="NZ_JABCAG010000046.1"/>
</dbReference>
<evidence type="ECO:0000313" key="2">
    <source>
        <dbReference type="Proteomes" id="UP000557857"/>
    </source>
</evidence>
<dbReference type="AlphaFoldDB" id="A0A848MYK6"/>
<evidence type="ECO:0000313" key="1">
    <source>
        <dbReference type="EMBL" id="NMP59352.1"/>
    </source>
</evidence>
<proteinExistence type="predicted"/>
<accession>A0A848MYK6</accession>